<dbReference type="PANTHER" id="PTHR21310">
    <property type="entry name" value="AMINOGLYCOSIDE PHOSPHOTRANSFERASE-RELATED-RELATED"/>
    <property type="match status" value="1"/>
</dbReference>
<sequence>MYDGVAKDSLHQANMGNHGVCRLGDAVVKCNFDPIILEEAETLLFLAEKRPELRIPTVLAIWSATKENGDIVYCFMMNLIEGIPLSHNKFAELSIYAQDTICAKVSSQLRYLRDLPSEGYYGRPYRKGWIRATPSLDTNTSGFLAVTGPYETYEEFCAAIYRARQLKDAMSNSLPEWHPTDAELTARFISTLSGWAPNEPKFTWIDPQITNIIARQVTADDGSEDWEVFLIDWEGTGWYPAWLQGVQLSVRGGIALVHGGGDYSIHRGREPVDMMLKDFDPKPDEERLAAIRNDYWRFY</sequence>
<dbReference type="KEGG" id="pno:SNOG_09764"/>
<accession>A0A7U2EQZ5</accession>
<dbReference type="InterPro" id="IPR051678">
    <property type="entry name" value="AGP_Transferase"/>
</dbReference>
<keyword evidence="2" id="KW-1185">Reference proteome</keyword>
<dbReference type="InterPro" id="IPR011009">
    <property type="entry name" value="Kinase-like_dom_sf"/>
</dbReference>
<reference evidence="2" key="1">
    <citation type="journal article" date="2021" name="BMC Genomics">
        <title>Chromosome-level genome assembly and manually-curated proteome of model necrotroph Parastagonospora nodorum Sn15 reveals a genome-wide trove of candidate effector homologs, and redundancy of virulence-related functions within an accessory chromosome.</title>
        <authorList>
            <person name="Bertazzoni S."/>
            <person name="Jones D.A.B."/>
            <person name="Phan H.T."/>
            <person name="Tan K.-C."/>
            <person name="Hane J.K."/>
        </authorList>
    </citation>
    <scope>NUCLEOTIDE SEQUENCE [LARGE SCALE GENOMIC DNA]</scope>
    <source>
        <strain evidence="2">SN15 / ATCC MYA-4574 / FGSC 10173)</strain>
    </source>
</reference>
<evidence type="ECO:0008006" key="3">
    <source>
        <dbReference type="Google" id="ProtNLM"/>
    </source>
</evidence>
<evidence type="ECO:0000313" key="1">
    <source>
        <dbReference type="EMBL" id="QRC90363.1"/>
    </source>
</evidence>
<organism evidence="1 2">
    <name type="scientific">Phaeosphaeria nodorum (strain SN15 / ATCC MYA-4574 / FGSC 10173)</name>
    <name type="common">Glume blotch fungus</name>
    <name type="synonym">Parastagonospora nodorum</name>
    <dbReference type="NCBI Taxonomy" id="321614"/>
    <lineage>
        <taxon>Eukaryota</taxon>
        <taxon>Fungi</taxon>
        <taxon>Dikarya</taxon>
        <taxon>Ascomycota</taxon>
        <taxon>Pezizomycotina</taxon>
        <taxon>Dothideomycetes</taxon>
        <taxon>Pleosporomycetidae</taxon>
        <taxon>Pleosporales</taxon>
        <taxon>Pleosporineae</taxon>
        <taxon>Phaeosphaeriaceae</taxon>
        <taxon>Parastagonospora</taxon>
    </lineage>
</organism>
<dbReference type="RefSeq" id="XP_001800051.1">
    <property type="nucleotide sequence ID" value="XM_001799999.1"/>
</dbReference>
<evidence type="ECO:0000313" key="2">
    <source>
        <dbReference type="Proteomes" id="UP000663193"/>
    </source>
</evidence>
<dbReference type="PANTHER" id="PTHR21310:SF48">
    <property type="entry name" value="AMINOGLYCOSIDE PHOSPHOTRANSFERASE DOMAIN-CONTAINING PROTEIN"/>
    <property type="match status" value="1"/>
</dbReference>
<dbReference type="AlphaFoldDB" id="A0A7U2EQZ5"/>
<proteinExistence type="predicted"/>
<dbReference type="OrthoDB" id="4177236at2759"/>
<dbReference type="EMBL" id="CP069023">
    <property type="protein sequence ID" value="QRC90363.1"/>
    <property type="molecule type" value="Genomic_DNA"/>
</dbReference>
<dbReference type="SUPFAM" id="SSF56112">
    <property type="entry name" value="Protein kinase-like (PK-like)"/>
    <property type="match status" value="1"/>
</dbReference>
<protein>
    <recommendedName>
        <fullName evidence="3">Aminoglycoside phosphotransferase domain-containing protein</fullName>
    </recommendedName>
</protein>
<name>A0A7U2EQZ5_PHANO</name>
<gene>
    <name evidence="1" type="ORF">JI435_097640</name>
</gene>
<dbReference type="VEuPathDB" id="FungiDB:JI435_097640"/>
<dbReference type="Proteomes" id="UP000663193">
    <property type="component" value="Chromosome 1"/>
</dbReference>